<dbReference type="AlphaFoldDB" id="A0A7H1N5J4"/>
<sequence length="68" mass="7595">MATSITISTQRYERIFGRKPQGFGLWYFQFPGGRVFTHLGFYAAASQAATDHAHAIRCCMPLLIQVSA</sequence>
<dbReference type="Proteomes" id="UP000516369">
    <property type="component" value="Chromosome"/>
</dbReference>
<organism evidence="1 2">
    <name type="scientific">Defluviicoccus vanus</name>
    <dbReference type="NCBI Taxonomy" id="111831"/>
    <lineage>
        <taxon>Bacteria</taxon>
        <taxon>Pseudomonadati</taxon>
        <taxon>Pseudomonadota</taxon>
        <taxon>Alphaproteobacteria</taxon>
        <taxon>Rhodospirillales</taxon>
        <taxon>Rhodospirillaceae</taxon>
        <taxon>Defluviicoccus</taxon>
    </lineage>
</organism>
<evidence type="ECO:0000313" key="2">
    <source>
        <dbReference type="Proteomes" id="UP000516369"/>
    </source>
</evidence>
<dbReference type="EMBL" id="CP053923">
    <property type="protein sequence ID" value="QNT70980.1"/>
    <property type="molecule type" value="Genomic_DNA"/>
</dbReference>
<keyword evidence="2" id="KW-1185">Reference proteome</keyword>
<protein>
    <recommendedName>
        <fullName evidence="3">DUF4102 domain-containing protein</fullName>
    </recommendedName>
</protein>
<accession>A0A7H1N5J4</accession>
<name>A0A7H1N5J4_9PROT</name>
<gene>
    <name evidence="1" type="ORF">HQ394_18785</name>
</gene>
<evidence type="ECO:0000313" key="1">
    <source>
        <dbReference type="EMBL" id="QNT70980.1"/>
    </source>
</evidence>
<reference evidence="1 2" key="1">
    <citation type="submission" date="2020-05" db="EMBL/GenBank/DDBJ databases">
        <title>Complete closed genome sequence of Defluviicoccus vanus.</title>
        <authorList>
            <person name="Bessarab I."/>
            <person name="Arumugam K."/>
            <person name="Maszenan A.M."/>
            <person name="Seviour R.J."/>
            <person name="Williams R.B."/>
        </authorList>
    </citation>
    <scope>NUCLEOTIDE SEQUENCE [LARGE SCALE GENOMIC DNA]</scope>
    <source>
        <strain evidence="1 2">Ben 114</strain>
    </source>
</reference>
<evidence type="ECO:0008006" key="3">
    <source>
        <dbReference type="Google" id="ProtNLM"/>
    </source>
</evidence>
<dbReference type="RefSeq" id="WP_190261440.1">
    <property type="nucleotide sequence ID" value="NZ_CP053923.1"/>
</dbReference>
<dbReference type="KEGG" id="dvn:HQ394_18785"/>
<proteinExistence type="predicted"/>